<name>A0A1F7X2P2_9BACT</name>
<dbReference type="Proteomes" id="UP000176778">
    <property type="component" value="Unassembled WGS sequence"/>
</dbReference>
<evidence type="ECO:0000313" key="4">
    <source>
        <dbReference type="EMBL" id="OGM09346.1"/>
    </source>
</evidence>
<dbReference type="PANTHER" id="PTHR30576:SF10">
    <property type="entry name" value="SLL5057 PROTEIN"/>
    <property type="match status" value="1"/>
</dbReference>
<dbReference type="AlphaFoldDB" id="A0A1F7X2P2"/>
<comment type="caution">
    <text evidence="4">The sequence shown here is derived from an EMBL/GenBank/DDBJ whole genome shotgun (WGS) entry which is preliminary data.</text>
</comment>
<dbReference type="STRING" id="1802479.A2Y68_00030"/>
<feature type="transmembrane region" description="Helical" evidence="2">
    <location>
        <begin position="12"/>
        <end position="33"/>
    </location>
</feature>
<organism evidence="4 5">
    <name type="scientific">Candidatus Woesebacteria bacterium RBG_13_46_13</name>
    <dbReference type="NCBI Taxonomy" id="1802479"/>
    <lineage>
        <taxon>Bacteria</taxon>
        <taxon>Candidatus Woeseibacteriota</taxon>
    </lineage>
</organism>
<dbReference type="GO" id="GO:0016780">
    <property type="term" value="F:phosphotransferase activity, for other substituted phosphate groups"/>
    <property type="evidence" value="ECO:0007669"/>
    <property type="project" value="TreeGrafter"/>
</dbReference>
<evidence type="ECO:0000313" key="5">
    <source>
        <dbReference type="Proteomes" id="UP000176778"/>
    </source>
</evidence>
<accession>A0A1F7X2P2</accession>
<comment type="similarity">
    <text evidence="1">Belongs to the bacterial sugar transferase family.</text>
</comment>
<keyword evidence="2" id="KW-0812">Transmembrane</keyword>
<dbReference type="Pfam" id="PF02397">
    <property type="entry name" value="Bac_transf"/>
    <property type="match status" value="1"/>
</dbReference>
<dbReference type="EMBL" id="MGFR01000005">
    <property type="protein sequence ID" value="OGM09346.1"/>
    <property type="molecule type" value="Genomic_DNA"/>
</dbReference>
<dbReference type="PANTHER" id="PTHR30576">
    <property type="entry name" value="COLANIC BIOSYNTHESIS UDP-GLUCOSE LIPID CARRIER TRANSFERASE"/>
    <property type="match status" value="1"/>
</dbReference>
<evidence type="ECO:0000259" key="3">
    <source>
        <dbReference type="Pfam" id="PF02397"/>
    </source>
</evidence>
<proteinExistence type="inferred from homology"/>
<sequence length="216" mass="25056">MFFDIVKRTIDLIGGVFLIILFSPIMLVAAIAIRLTSPGPILVEPSNTTAQRVGKDGKIFYHYKFRSMMVDAYNLLRTNPKFKKLYREYKKSSFKLHKDPRITKIGKFIRKYSIDEMPQLFNVLQGEMSIVGPRPYFVEELDEQQAKYPHTKKFVKETLTVKPGITGYWQVSGRSEVHFDKRIEMDAYYAKKKSLLFDIMILLKTPWVMISGKGAV</sequence>
<gene>
    <name evidence="4" type="ORF">A2Y68_00030</name>
</gene>
<keyword evidence="2" id="KW-0472">Membrane</keyword>
<protein>
    <recommendedName>
        <fullName evidence="3">Bacterial sugar transferase domain-containing protein</fullName>
    </recommendedName>
</protein>
<reference evidence="4 5" key="1">
    <citation type="journal article" date="2016" name="Nat. Commun.">
        <title>Thousands of microbial genomes shed light on interconnected biogeochemical processes in an aquifer system.</title>
        <authorList>
            <person name="Anantharaman K."/>
            <person name="Brown C.T."/>
            <person name="Hug L.A."/>
            <person name="Sharon I."/>
            <person name="Castelle C.J."/>
            <person name="Probst A.J."/>
            <person name="Thomas B.C."/>
            <person name="Singh A."/>
            <person name="Wilkins M.J."/>
            <person name="Karaoz U."/>
            <person name="Brodie E.L."/>
            <person name="Williams K.H."/>
            <person name="Hubbard S.S."/>
            <person name="Banfield J.F."/>
        </authorList>
    </citation>
    <scope>NUCLEOTIDE SEQUENCE [LARGE SCALE GENOMIC DNA]</scope>
</reference>
<evidence type="ECO:0000256" key="2">
    <source>
        <dbReference type="SAM" id="Phobius"/>
    </source>
</evidence>
<dbReference type="InterPro" id="IPR003362">
    <property type="entry name" value="Bact_transf"/>
</dbReference>
<feature type="domain" description="Bacterial sugar transferase" evidence="3">
    <location>
        <begin position="7"/>
        <end position="210"/>
    </location>
</feature>
<evidence type="ECO:0000256" key="1">
    <source>
        <dbReference type="ARBA" id="ARBA00006464"/>
    </source>
</evidence>
<keyword evidence="2" id="KW-1133">Transmembrane helix</keyword>